<accession>A0A0E9VE68</accession>
<feature type="transmembrane region" description="Helical" evidence="1">
    <location>
        <begin position="18"/>
        <end position="42"/>
    </location>
</feature>
<evidence type="ECO:0000256" key="1">
    <source>
        <dbReference type="SAM" id="Phobius"/>
    </source>
</evidence>
<dbReference type="EMBL" id="GBXM01032225">
    <property type="protein sequence ID" value="JAH76352.1"/>
    <property type="molecule type" value="Transcribed_RNA"/>
</dbReference>
<dbReference type="AlphaFoldDB" id="A0A0E9VE68"/>
<reference evidence="2" key="1">
    <citation type="submission" date="2014-11" db="EMBL/GenBank/DDBJ databases">
        <authorList>
            <person name="Amaro Gonzalez C."/>
        </authorList>
    </citation>
    <scope>NUCLEOTIDE SEQUENCE</scope>
</reference>
<protein>
    <submittedName>
        <fullName evidence="2">Uncharacterized protein</fullName>
    </submittedName>
</protein>
<reference evidence="2" key="2">
    <citation type="journal article" date="2015" name="Fish Shellfish Immunol.">
        <title>Early steps in the European eel (Anguilla anguilla)-Vibrio vulnificus interaction in the gills: Role of the RtxA13 toxin.</title>
        <authorList>
            <person name="Callol A."/>
            <person name="Pajuelo D."/>
            <person name="Ebbesson L."/>
            <person name="Teles M."/>
            <person name="MacKenzie S."/>
            <person name="Amaro C."/>
        </authorList>
    </citation>
    <scope>NUCLEOTIDE SEQUENCE</scope>
</reference>
<organism evidence="2">
    <name type="scientific">Anguilla anguilla</name>
    <name type="common">European freshwater eel</name>
    <name type="synonym">Muraena anguilla</name>
    <dbReference type="NCBI Taxonomy" id="7936"/>
    <lineage>
        <taxon>Eukaryota</taxon>
        <taxon>Metazoa</taxon>
        <taxon>Chordata</taxon>
        <taxon>Craniata</taxon>
        <taxon>Vertebrata</taxon>
        <taxon>Euteleostomi</taxon>
        <taxon>Actinopterygii</taxon>
        <taxon>Neopterygii</taxon>
        <taxon>Teleostei</taxon>
        <taxon>Anguilliformes</taxon>
        <taxon>Anguillidae</taxon>
        <taxon>Anguilla</taxon>
    </lineage>
</organism>
<keyword evidence="1" id="KW-1133">Transmembrane helix</keyword>
<proteinExistence type="predicted"/>
<keyword evidence="1" id="KW-0812">Transmembrane</keyword>
<name>A0A0E9VE68_ANGAN</name>
<keyword evidence="1" id="KW-0472">Membrane</keyword>
<sequence length="43" mass="4935">MSSVLKPLLMLYVPVQCYTLYFCYMLQFSIMTCNLAVCTCSVL</sequence>
<evidence type="ECO:0000313" key="2">
    <source>
        <dbReference type="EMBL" id="JAH76352.1"/>
    </source>
</evidence>